<dbReference type="PROSITE" id="PS50042">
    <property type="entry name" value="CNMP_BINDING_3"/>
    <property type="match status" value="1"/>
</dbReference>
<evidence type="ECO:0000259" key="4">
    <source>
        <dbReference type="PROSITE" id="PS50042"/>
    </source>
</evidence>
<keyword evidence="2" id="KW-0238">DNA-binding</keyword>
<dbReference type="InterPro" id="IPR018490">
    <property type="entry name" value="cNMP-bd_dom_sf"/>
</dbReference>
<dbReference type="PROSITE" id="PS51063">
    <property type="entry name" value="HTH_CRP_2"/>
    <property type="match status" value="1"/>
</dbReference>
<dbReference type="Pfam" id="PF13545">
    <property type="entry name" value="HTH_Crp_2"/>
    <property type="match status" value="1"/>
</dbReference>
<dbReference type="AlphaFoldDB" id="A0A397Q449"/>
<comment type="caution">
    <text evidence="6">The sequence shown here is derived from an EMBL/GenBank/DDBJ whole genome shotgun (WGS) entry which is preliminary data.</text>
</comment>
<dbReference type="SMART" id="SM00419">
    <property type="entry name" value="HTH_CRP"/>
    <property type="match status" value="1"/>
</dbReference>
<dbReference type="Gene3D" id="2.60.120.10">
    <property type="entry name" value="Jelly Rolls"/>
    <property type="match status" value="1"/>
</dbReference>
<dbReference type="GO" id="GO:0003700">
    <property type="term" value="F:DNA-binding transcription factor activity"/>
    <property type="evidence" value="ECO:0007669"/>
    <property type="project" value="TreeGrafter"/>
</dbReference>
<dbReference type="InterPro" id="IPR014710">
    <property type="entry name" value="RmlC-like_jellyroll"/>
</dbReference>
<dbReference type="SUPFAM" id="SSF51206">
    <property type="entry name" value="cAMP-binding domain-like"/>
    <property type="match status" value="1"/>
</dbReference>
<keyword evidence="7" id="KW-1185">Reference proteome</keyword>
<reference evidence="6 7" key="1">
    <citation type="submission" date="2018-08" db="EMBL/GenBank/DDBJ databases">
        <title>Genomic Encyclopedia of Archaeal and Bacterial Type Strains, Phase II (KMG-II): from individual species to whole genera.</title>
        <authorList>
            <person name="Goeker M."/>
        </authorList>
    </citation>
    <scope>NUCLEOTIDE SEQUENCE [LARGE SCALE GENOMIC DNA]</scope>
    <source>
        <strain evidence="6 7">DSM 5002</strain>
    </source>
</reference>
<feature type="domain" description="HTH crp-type" evidence="5">
    <location>
        <begin position="173"/>
        <end position="241"/>
    </location>
</feature>
<organism evidence="6 7">
    <name type="scientific">Dichotomicrobium thermohalophilum</name>
    <dbReference type="NCBI Taxonomy" id="933063"/>
    <lineage>
        <taxon>Bacteria</taxon>
        <taxon>Pseudomonadati</taxon>
        <taxon>Pseudomonadota</taxon>
        <taxon>Alphaproteobacteria</taxon>
        <taxon>Hyphomicrobiales</taxon>
        <taxon>Hyphomicrobiaceae</taxon>
        <taxon>Dichotomicrobium</taxon>
    </lineage>
</organism>
<dbReference type="PANTHER" id="PTHR24567">
    <property type="entry name" value="CRP FAMILY TRANSCRIPTIONAL REGULATORY PROTEIN"/>
    <property type="match status" value="1"/>
</dbReference>
<dbReference type="InterPro" id="IPR012318">
    <property type="entry name" value="HTH_CRP"/>
</dbReference>
<gene>
    <name evidence="6" type="ORF">BXY53_0776</name>
</gene>
<dbReference type="OrthoDB" id="9807547at2"/>
<dbReference type="CDD" id="cd00038">
    <property type="entry name" value="CAP_ED"/>
    <property type="match status" value="1"/>
</dbReference>
<dbReference type="InterPro" id="IPR036388">
    <property type="entry name" value="WH-like_DNA-bd_sf"/>
</dbReference>
<protein>
    <submittedName>
        <fullName evidence="6">CRP-like cAMP-binding protein</fullName>
    </submittedName>
</protein>
<dbReference type="EMBL" id="QXDF01000001">
    <property type="protein sequence ID" value="RIA55703.1"/>
    <property type="molecule type" value="Genomic_DNA"/>
</dbReference>
<keyword evidence="3" id="KW-0804">Transcription</keyword>
<evidence type="ECO:0000256" key="1">
    <source>
        <dbReference type="ARBA" id="ARBA00023015"/>
    </source>
</evidence>
<proteinExistence type="predicted"/>
<feature type="domain" description="Cyclic nucleotide-binding" evidence="4">
    <location>
        <begin position="39"/>
        <end position="159"/>
    </location>
</feature>
<dbReference type="GO" id="GO:0003677">
    <property type="term" value="F:DNA binding"/>
    <property type="evidence" value="ECO:0007669"/>
    <property type="project" value="UniProtKB-KW"/>
</dbReference>
<evidence type="ECO:0000313" key="7">
    <source>
        <dbReference type="Proteomes" id="UP000266273"/>
    </source>
</evidence>
<dbReference type="Pfam" id="PF00027">
    <property type="entry name" value="cNMP_binding"/>
    <property type="match status" value="1"/>
</dbReference>
<dbReference type="InterPro" id="IPR050397">
    <property type="entry name" value="Env_Response_Regulators"/>
</dbReference>
<dbReference type="InterPro" id="IPR000595">
    <property type="entry name" value="cNMP-bd_dom"/>
</dbReference>
<keyword evidence="1" id="KW-0805">Transcription regulation</keyword>
<dbReference type="Proteomes" id="UP000266273">
    <property type="component" value="Unassembled WGS sequence"/>
</dbReference>
<evidence type="ECO:0000313" key="6">
    <source>
        <dbReference type="EMBL" id="RIA55703.1"/>
    </source>
</evidence>
<accession>A0A397Q449</accession>
<dbReference type="SUPFAM" id="SSF46785">
    <property type="entry name" value="Winged helix' DNA-binding domain"/>
    <property type="match status" value="1"/>
</dbReference>
<evidence type="ECO:0000256" key="3">
    <source>
        <dbReference type="ARBA" id="ARBA00023163"/>
    </source>
</evidence>
<evidence type="ECO:0000256" key="2">
    <source>
        <dbReference type="ARBA" id="ARBA00023125"/>
    </source>
</evidence>
<name>A0A397Q449_9HYPH</name>
<sequence>MNRLQTRGVQSSQYGLGEYDKRMTEDLSAALAVVAERGWFAGRSPEHRAALAKLVRLRRYNPGEALYHYGDPPNGLFGLVSGALDIVVPRSDGLEVTIHRAEPGFWVGELAIFTNKTRRVSVFAAMPTQTLHIPYTALRQLVRDEPRFYEDFYELVEANFGNALQLLANLTTPTSVGRVASRLLLHDALKPAGASALQISQAKLAELVALSLPTLQRVMRRLQQKGLIELGYGQIRIVDRQGLVALSTGDFPPADPG</sequence>
<evidence type="ECO:0000259" key="5">
    <source>
        <dbReference type="PROSITE" id="PS51063"/>
    </source>
</evidence>
<dbReference type="SMART" id="SM00100">
    <property type="entry name" value="cNMP"/>
    <property type="match status" value="1"/>
</dbReference>
<dbReference type="GO" id="GO:0005829">
    <property type="term" value="C:cytosol"/>
    <property type="evidence" value="ECO:0007669"/>
    <property type="project" value="TreeGrafter"/>
</dbReference>
<dbReference type="InterPro" id="IPR036390">
    <property type="entry name" value="WH_DNA-bd_sf"/>
</dbReference>
<dbReference type="PANTHER" id="PTHR24567:SF74">
    <property type="entry name" value="HTH-TYPE TRANSCRIPTIONAL REGULATOR ARCR"/>
    <property type="match status" value="1"/>
</dbReference>
<dbReference type="Gene3D" id="1.10.10.10">
    <property type="entry name" value="Winged helix-like DNA-binding domain superfamily/Winged helix DNA-binding domain"/>
    <property type="match status" value="1"/>
</dbReference>